<evidence type="ECO:0000313" key="4">
    <source>
        <dbReference type="Proteomes" id="UP000465785"/>
    </source>
</evidence>
<reference evidence="3 4" key="1">
    <citation type="journal article" date="2019" name="Emerg. Microbes Infect.">
        <title>Comprehensive subspecies identification of 175 nontuberculous mycobacteria species based on 7547 genomic profiles.</title>
        <authorList>
            <person name="Matsumoto Y."/>
            <person name="Kinjo T."/>
            <person name="Motooka D."/>
            <person name="Nabeya D."/>
            <person name="Jung N."/>
            <person name="Uechi K."/>
            <person name="Horii T."/>
            <person name="Iida T."/>
            <person name="Fujita J."/>
            <person name="Nakamura S."/>
        </authorList>
    </citation>
    <scope>NUCLEOTIDE SEQUENCE [LARGE SCALE GENOMIC DNA]</scope>
    <source>
        <strain evidence="3 4">JCM 6399</strain>
    </source>
</reference>
<protein>
    <recommendedName>
        <fullName evidence="2">FAD dependent oxidoreductase domain-containing protein</fullName>
    </recommendedName>
</protein>
<dbReference type="InterPro" id="IPR006076">
    <property type="entry name" value="FAD-dep_OxRdtase"/>
</dbReference>
<name>A0A9W4FGY2_9MYCO</name>
<organism evidence="3 4">
    <name type="scientific">Mycobacterium gallinarum</name>
    <dbReference type="NCBI Taxonomy" id="39689"/>
    <lineage>
        <taxon>Bacteria</taxon>
        <taxon>Bacillati</taxon>
        <taxon>Actinomycetota</taxon>
        <taxon>Actinomycetes</taxon>
        <taxon>Mycobacteriales</taxon>
        <taxon>Mycobacteriaceae</taxon>
        <taxon>Mycobacterium</taxon>
    </lineage>
</organism>
<dbReference type="Proteomes" id="UP000465785">
    <property type="component" value="Chromosome"/>
</dbReference>
<keyword evidence="4" id="KW-1185">Reference proteome</keyword>
<dbReference type="EMBL" id="AP022601">
    <property type="protein sequence ID" value="BBY94615.1"/>
    <property type="molecule type" value="Genomic_DNA"/>
</dbReference>
<accession>A0A9W4FGY2</accession>
<dbReference type="KEGG" id="mgau:MGALJ_42840"/>
<keyword evidence="1" id="KW-0472">Membrane</keyword>
<dbReference type="Gene3D" id="3.50.50.60">
    <property type="entry name" value="FAD/NAD(P)-binding domain"/>
    <property type="match status" value="1"/>
</dbReference>
<dbReference type="InterPro" id="IPR036188">
    <property type="entry name" value="FAD/NAD-bd_sf"/>
</dbReference>
<dbReference type="AlphaFoldDB" id="A0A9W4FGY2"/>
<dbReference type="Pfam" id="PF01266">
    <property type="entry name" value="DAO"/>
    <property type="match status" value="1"/>
</dbReference>
<feature type="domain" description="FAD dependent oxidoreductase" evidence="2">
    <location>
        <begin position="14"/>
        <end position="54"/>
    </location>
</feature>
<evidence type="ECO:0000313" key="3">
    <source>
        <dbReference type="EMBL" id="BBY94615.1"/>
    </source>
</evidence>
<sequence length="111" mass="11941">MLRVERIDGGPRSAIVVGAGIVGLSTAWFLQERGVEVTVVDRAGVAAGASWGNAMDRAEFDYPAELVGRAALCAAVPRQPERAATHPVDRRFSVRGLLDSVRRQLSEIIVE</sequence>
<keyword evidence="1" id="KW-1133">Transmembrane helix</keyword>
<feature type="transmembrane region" description="Helical" evidence="1">
    <location>
        <begin position="12"/>
        <end position="30"/>
    </location>
</feature>
<evidence type="ECO:0000259" key="2">
    <source>
        <dbReference type="Pfam" id="PF01266"/>
    </source>
</evidence>
<dbReference type="SUPFAM" id="SSF51905">
    <property type="entry name" value="FAD/NAD(P)-binding domain"/>
    <property type="match status" value="1"/>
</dbReference>
<keyword evidence="1" id="KW-0812">Transmembrane</keyword>
<evidence type="ECO:0000256" key="1">
    <source>
        <dbReference type="SAM" id="Phobius"/>
    </source>
</evidence>
<gene>
    <name evidence="3" type="ORF">MGALJ_42840</name>
</gene>
<proteinExistence type="predicted"/>